<reference evidence="2 3" key="1">
    <citation type="submission" date="2019-03" db="EMBL/GenBank/DDBJ databases">
        <authorList>
            <person name="Kim M.K.M."/>
        </authorList>
    </citation>
    <scope>NUCLEOTIDE SEQUENCE [LARGE SCALE GENOMIC DNA]</scope>
    <source>
        <strain evidence="2 3">17J68-15</strain>
    </source>
</reference>
<sequence length="221" mass="24417">MKRIIPVLPILIVLAACNASDNSDAPASSDTLVTKAHDEQPVETQATALTALFSVMKGVDAGFDPKNFSAFADDGSLAPDTLRFDRREFENWKPWLLYNADSSRAIDLVSYNYTIERRGGRAVLEGAGPDMQIAALDFPKGTRRQLLFAGPGALSLDAVWSDPHTVLLAQAQLEGRGQDRTYRYRVLLHKYDLASGRRWTSTYPTLLTGNPADLVQKDFEK</sequence>
<feature type="chain" id="PRO_5020894188" description="Lipoprotein" evidence="1">
    <location>
        <begin position="20"/>
        <end position="221"/>
    </location>
</feature>
<keyword evidence="1" id="KW-0732">Signal</keyword>
<evidence type="ECO:0008006" key="4">
    <source>
        <dbReference type="Google" id="ProtNLM"/>
    </source>
</evidence>
<evidence type="ECO:0000256" key="1">
    <source>
        <dbReference type="SAM" id="SignalP"/>
    </source>
</evidence>
<gene>
    <name evidence="2" type="ORF">E0486_11030</name>
</gene>
<protein>
    <recommendedName>
        <fullName evidence="4">Lipoprotein</fullName>
    </recommendedName>
</protein>
<comment type="caution">
    <text evidence="2">The sequence shown here is derived from an EMBL/GenBank/DDBJ whole genome shotgun (WGS) entry which is preliminary data.</text>
</comment>
<name>A0A4R4E0I9_9BACT</name>
<dbReference type="AlphaFoldDB" id="A0A4R4E0I9"/>
<proteinExistence type="predicted"/>
<dbReference type="RefSeq" id="WP_131852236.1">
    <property type="nucleotide sequence ID" value="NZ_SKFH01000016.1"/>
</dbReference>
<dbReference type="PROSITE" id="PS51257">
    <property type="entry name" value="PROKAR_LIPOPROTEIN"/>
    <property type="match status" value="1"/>
</dbReference>
<evidence type="ECO:0000313" key="2">
    <source>
        <dbReference type="EMBL" id="TCZ70482.1"/>
    </source>
</evidence>
<keyword evidence="3" id="KW-1185">Reference proteome</keyword>
<dbReference type="OrthoDB" id="660180at2"/>
<dbReference type="Proteomes" id="UP000295164">
    <property type="component" value="Unassembled WGS sequence"/>
</dbReference>
<organism evidence="2 3">
    <name type="scientific">Flaviaesturariibacter aridisoli</name>
    <dbReference type="NCBI Taxonomy" id="2545761"/>
    <lineage>
        <taxon>Bacteria</taxon>
        <taxon>Pseudomonadati</taxon>
        <taxon>Bacteroidota</taxon>
        <taxon>Chitinophagia</taxon>
        <taxon>Chitinophagales</taxon>
        <taxon>Chitinophagaceae</taxon>
        <taxon>Flaviaestuariibacter</taxon>
    </lineage>
</organism>
<dbReference type="EMBL" id="SKFH01000016">
    <property type="protein sequence ID" value="TCZ70482.1"/>
    <property type="molecule type" value="Genomic_DNA"/>
</dbReference>
<feature type="signal peptide" evidence="1">
    <location>
        <begin position="1"/>
        <end position="19"/>
    </location>
</feature>
<evidence type="ECO:0000313" key="3">
    <source>
        <dbReference type="Proteomes" id="UP000295164"/>
    </source>
</evidence>
<accession>A0A4R4E0I9</accession>